<organism evidence="1 2">
    <name type="scientific">Candidatus Woesebacteria bacterium RIFCSPHIGHO2_01_FULL_41_10</name>
    <dbReference type="NCBI Taxonomy" id="1802500"/>
    <lineage>
        <taxon>Bacteria</taxon>
        <taxon>Candidatus Woeseibacteriota</taxon>
    </lineage>
</organism>
<dbReference type="EMBL" id="MGGM01000033">
    <property type="protein sequence ID" value="OGM28201.1"/>
    <property type="molecule type" value="Genomic_DNA"/>
</dbReference>
<accession>A0A1F7YLH8</accession>
<reference evidence="1 2" key="1">
    <citation type="journal article" date="2016" name="Nat. Commun.">
        <title>Thousands of microbial genomes shed light on interconnected biogeochemical processes in an aquifer system.</title>
        <authorList>
            <person name="Anantharaman K."/>
            <person name="Brown C.T."/>
            <person name="Hug L.A."/>
            <person name="Sharon I."/>
            <person name="Castelle C.J."/>
            <person name="Probst A.J."/>
            <person name="Thomas B.C."/>
            <person name="Singh A."/>
            <person name="Wilkins M.J."/>
            <person name="Karaoz U."/>
            <person name="Brodie E.L."/>
            <person name="Williams K.H."/>
            <person name="Hubbard S.S."/>
            <person name="Banfield J.F."/>
        </authorList>
    </citation>
    <scope>NUCLEOTIDE SEQUENCE [LARGE SCALE GENOMIC DNA]</scope>
</reference>
<dbReference type="AlphaFoldDB" id="A0A1F7YLH8"/>
<protein>
    <submittedName>
        <fullName evidence="1">Uncharacterized protein</fullName>
    </submittedName>
</protein>
<name>A0A1F7YLH8_9BACT</name>
<gene>
    <name evidence="1" type="ORF">A2801_04195</name>
</gene>
<dbReference type="Proteomes" id="UP000177263">
    <property type="component" value="Unassembled WGS sequence"/>
</dbReference>
<proteinExistence type="predicted"/>
<comment type="caution">
    <text evidence="1">The sequence shown here is derived from an EMBL/GenBank/DDBJ whole genome shotgun (WGS) entry which is preliminary data.</text>
</comment>
<evidence type="ECO:0000313" key="2">
    <source>
        <dbReference type="Proteomes" id="UP000177263"/>
    </source>
</evidence>
<evidence type="ECO:0000313" key="1">
    <source>
        <dbReference type="EMBL" id="OGM28201.1"/>
    </source>
</evidence>
<sequence>MNKNIIVVASVTCVIIVSALISLKASRLSQNAPEKPLETSAETIHYHAGFQVYIDNKLQDYSGLEYMNFKPCSEDEYHTQLTPEEEQLEKAHLHDSIGDVVHVHRPNVVWGDLFTNISLEIDPNATAYINGELVENILEYPIRSYDSLVIFESESTNIEERLALRVTKEHIVEAESRSELCGS</sequence>